<sequence length="714" mass="80271">MQLLRGRPVPTRYRGEVKEEQVRPTRKMERANIDEWHTRARHRIHEAYFPLSPPQSNLTDLRNFDCDLPHFYGVRIPLCGLVGRSGTVAYYSSFLTASLSSRLCDARLLPLLSAMVGGGGKLSDAGRAELREWGRASFLCMRPLPTRGVTPTHAPFLSSSLLHTILPNRHVFFSPLSSLGHLLIQSHTHTYTGPWRPFTAPEAKGETVSFPLLPCSSFVFLFNFRFTSLASLLPSLIRHLTTANIFHSLLRHPLTHSLYQPLSFSALVAMSVDFTAKAVELFKKAAALDENKEYEQAYRWYMETIDVFLTAIKYENKNPTKREYMRSKVSDIIARAEKIKEFLDRSKDGDDAPQGGSGATAQKTASASKKAKEDDEDKQRMRSSIGSAIVKVKPNVHWNQIAGLEAAKQALKESVILPMKFPQLFTGKRKPWRGILLYGPPGTGKSYLAKAVATEADGTFLSVSSSDLLSRWLGDSEKLVRSLFEVAREAYKTDGKPSIIFVDEIDSLVSARSDSENDASRRVKTEFLVQMQGVGYDDEGVLVLAATNIPWSLDSAIRRRFERRIYIPLPELQARVQMFKIHLGDTPNTLCDEDWMELGRRTEMYSGSDIENLVRNALMECVRTLQVATHFKRVVGPDPRDPTRMVKNRLIPCSPGDPDAFPMSAVDITEPELLMPMPVTKEDFTKALRTSKPSVNDEDIERHVKFTADFGQEG</sequence>
<keyword evidence="11" id="KW-0131">Cell cycle</keyword>
<feature type="region of interest" description="Disordered" evidence="14">
    <location>
        <begin position="344"/>
        <end position="382"/>
    </location>
</feature>
<dbReference type="InterPro" id="IPR027417">
    <property type="entry name" value="P-loop_NTPase"/>
</dbReference>
<evidence type="ECO:0000256" key="14">
    <source>
        <dbReference type="SAM" id="MobiDB-lite"/>
    </source>
</evidence>
<keyword evidence="9" id="KW-0067">ATP-binding</keyword>
<evidence type="ECO:0000256" key="9">
    <source>
        <dbReference type="ARBA" id="ARBA00022840"/>
    </source>
</evidence>
<evidence type="ECO:0000256" key="4">
    <source>
        <dbReference type="ARBA" id="ARBA00006914"/>
    </source>
</evidence>
<proteinExistence type="inferred from homology"/>
<dbReference type="InterPro" id="IPR036181">
    <property type="entry name" value="MIT_dom_sf"/>
</dbReference>
<dbReference type="PROSITE" id="PS00674">
    <property type="entry name" value="AAA"/>
    <property type="match status" value="1"/>
</dbReference>
<dbReference type="GO" id="GO:0016887">
    <property type="term" value="F:ATP hydrolysis activity"/>
    <property type="evidence" value="ECO:0007669"/>
    <property type="project" value="InterPro"/>
</dbReference>
<name>A0A640KNE5_LEITA</name>
<dbReference type="Pfam" id="PF04212">
    <property type="entry name" value="MIT"/>
    <property type="match status" value="1"/>
</dbReference>
<dbReference type="InterPro" id="IPR050304">
    <property type="entry name" value="MT-severing_AAA_ATPase"/>
</dbReference>
<evidence type="ECO:0000256" key="3">
    <source>
        <dbReference type="ARBA" id="ARBA00004633"/>
    </source>
</evidence>
<dbReference type="FunFam" id="3.40.50.300:FF:000043">
    <property type="entry name" value="Vacuolar protein sorting-associated protein 4"/>
    <property type="match status" value="1"/>
</dbReference>
<dbReference type="Pfam" id="PF09336">
    <property type="entry name" value="Vps4_C"/>
    <property type="match status" value="1"/>
</dbReference>
<dbReference type="GO" id="GO:0007033">
    <property type="term" value="P:vacuole organization"/>
    <property type="evidence" value="ECO:0007669"/>
    <property type="project" value="TreeGrafter"/>
</dbReference>
<dbReference type="SUPFAM" id="SSF116846">
    <property type="entry name" value="MIT domain"/>
    <property type="match status" value="1"/>
</dbReference>
<evidence type="ECO:0000313" key="17">
    <source>
        <dbReference type="EMBL" id="GET90544.1"/>
    </source>
</evidence>
<dbReference type="GO" id="GO:0030496">
    <property type="term" value="C:midbody"/>
    <property type="evidence" value="ECO:0007669"/>
    <property type="project" value="UniProtKB-SubCell"/>
</dbReference>
<keyword evidence="8" id="KW-0967">Endosome</keyword>
<evidence type="ECO:0000256" key="1">
    <source>
        <dbReference type="ARBA" id="ARBA00004125"/>
    </source>
</evidence>
<dbReference type="InterPro" id="IPR041569">
    <property type="entry name" value="AAA_lid_3"/>
</dbReference>
<feature type="domain" description="MIT" evidence="16">
    <location>
        <begin position="271"/>
        <end position="348"/>
    </location>
</feature>
<evidence type="ECO:0000256" key="2">
    <source>
        <dbReference type="ARBA" id="ARBA00004214"/>
    </source>
</evidence>
<dbReference type="SUPFAM" id="SSF52540">
    <property type="entry name" value="P-loop containing nucleoside triphosphate hydrolases"/>
    <property type="match status" value="1"/>
</dbReference>
<dbReference type="PANTHER" id="PTHR23074">
    <property type="entry name" value="AAA DOMAIN-CONTAINING"/>
    <property type="match status" value="1"/>
</dbReference>
<dbReference type="Pfam" id="PF00004">
    <property type="entry name" value="AAA"/>
    <property type="match status" value="1"/>
</dbReference>
<dbReference type="InterPro" id="IPR003593">
    <property type="entry name" value="AAA+_ATPase"/>
</dbReference>
<evidence type="ECO:0000313" key="18">
    <source>
        <dbReference type="Proteomes" id="UP000419144"/>
    </source>
</evidence>
<dbReference type="GO" id="GO:0031902">
    <property type="term" value="C:late endosome membrane"/>
    <property type="evidence" value="ECO:0007669"/>
    <property type="project" value="UniProtKB-SubCell"/>
</dbReference>
<keyword evidence="18" id="KW-1185">Reference proteome</keyword>
<organism evidence="17 18">
    <name type="scientific">Leishmania tarentolae</name>
    <name type="common">Sauroleishmania tarentolae</name>
    <dbReference type="NCBI Taxonomy" id="5689"/>
    <lineage>
        <taxon>Eukaryota</taxon>
        <taxon>Discoba</taxon>
        <taxon>Euglenozoa</taxon>
        <taxon>Kinetoplastea</taxon>
        <taxon>Metakinetoplastina</taxon>
        <taxon>Trypanosomatida</taxon>
        <taxon>Trypanosomatidae</taxon>
        <taxon>Leishmaniinae</taxon>
        <taxon>Leishmania</taxon>
        <taxon>lizard Leishmania</taxon>
    </lineage>
</organism>
<dbReference type="InterPro" id="IPR003960">
    <property type="entry name" value="ATPase_AAA_CS"/>
</dbReference>
<gene>
    <name evidence="17" type="ORF">LtaPh_2927000</name>
</gene>
<keyword evidence="5" id="KW-0813">Transport</keyword>
<comment type="caution">
    <text evidence="17">The sequence shown here is derived from an EMBL/GenBank/DDBJ whole genome shotgun (WGS) entry which is preliminary data.</text>
</comment>
<dbReference type="SMART" id="SM00382">
    <property type="entry name" value="AAA"/>
    <property type="match status" value="1"/>
</dbReference>
<dbReference type="InterPro" id="IPR003959">
    <property type="entry name" value="ATPase_AAA_core"/>
</dbReference>
<evidence type="ECO:0000259" key="16">
    <source>
        <dbReference type="SMART" id="SM00745"/>
    </source>
</evidence>
<keyword evidence="7" id="KW-0547">Nucleotide-binding</keyword>
<dbReference type="Pfam" id="PF17862">
    <property type="entry name" value="AAA_lid_3"/>
    <property type="match status" value="1"/>
</dbReference>
<dbReference type="Gene3D" id="1.20.58.80">
    <property type="entry name" value="Phosphotransferase system, lactose/cellobiose-type IIA subunit"/>
    <property type="match status" value="1"/>
</dbReference>
<keyword evidence="6" id="KW-0132">Cell division</keyword>
<dbReference type="Proteomes" id="UP000419144">
    <property type="component" value="Unassembled WGS sequence"/>
</dbReference>
<dbReference type="OrthoDB" id="29072at2759"/>
<dbReference type="FunFam" id="1.10.8.60:FF:000015">
    <property type="entry name" value="vacuolar protein sorting-associated protein 4A"/>
    <property type="match status" value="1"/>
</dbReference>
<evidence type="ECO:0000256" key="10">
    <source>
        <dbReference type="ARBA" id="ARBA00023136"/>
    </source>
</evidence>
<feature type="compositionally biased region" description="Basic and acidic residues" evidence="14">
    <location>
        <begin position="370"/>
        <end position="380"/>
    </location>
</feature>
<dbReference type="InterPro" id="IPR015415">
    <property type="entry name" value="Spast_Vps4_C"/>
</dbReference>
<dbReference type="FunFam" id="1.20.58.80:FF:000021">
    <property type="entry name" value="MIT domain-containing protein 1"/>
    <property type="match status" value="1"/>
</dbReference>
<comment type="similarity">
    <text evidence="4">Belongs to the AAA ATPase family.</text>
</comment>
<evidence type="ECO:0000256" key="11">
    <source>
        <dbReference type="ARBA" id="ARBA00023306"/>
    </source>
</evidence>
<evidence type="ECO:0000256" key="5">
    <source>
        <dbReference type="ARBA" id="ARBA00022448"/>
    </source>
</evidence>
<dbReference type="PANTHER" id="PTHR23074:SF83">
    <property type="entry name" value="VACUOLAR PROTEIN SORTING-ASSOCIATED PROTEIN 4A"/>
    <property type="match status" value="1"/>
</dbReference>
<keyword evidence="10" id="KW-0472">Membrane</keyword>
<dbReference type="VEuPathDB" id="TriTrypDB:LtaPh_2927000"/>
<dbReference type="Gene3D" id="3.40.50.300">
    <property type="entry name" value="P-loop containing nucleotide triphosphate hydrolases"/>
    <property type="match status" value="1"/>
</dbReference>
<evidence type="ECO:0000256" key="7">
    <source>
        <dbReference type="ARBA" id="ARBA00022741"/>
    </source>
</evidence>
<evidence type="ECO:0000256" key="13">
    <source>
        <dbReference type="ARBA" id="ARBA00069954"/>
    </source>
</evidence>
<dbReference type="Gene3D" id="1.10.8.60">
    <property type="match status" value="1"/>
</dbReference>
<dbReference type="GO" id="GO:0016197">
    <property type="term" value="P:endosomal transport"/>
    <property type="evidence" value="ECO:0007669"/>
    <property type="project" value="TreeGrafter"/>
</dbReference>
<dbReference type="SMART" id="SM00745">
    <property type="entry name" value="MIT"/>
    <property type="match status" value="1"/>
</dbReference>
<protein>
    <recommendedName>
        <fullName evidence="13">MIT domain-containing protein 1</fullName>
    </recommendedName>
</protein>
<comment type="subunit">
    <text evidence="12">Homodimer. Interacts (via MIT domain) with CHMP1A, CHMP1B, CHMP2A and IST1.</text>
</comment>
<dbReference type="EMBL" id="BLBS01000041">
    <property type="protein sequence ID" value="GET90544.1"/>
    <property type="molecule type" value="Genomic_DNA"/>
</dbReference>
<evidence type="ECO:0000259" key="15">
    <source>
        <dbReference type="SMART" id="SM00382"/>
    </source>
</evidence>
<dbReference type="InterPro" id="IPR007330">
    <property type="entry name" value="MIT_dom"/>
</dbReference>
<evidence type="ECO:0000256" key="8">
    <source>
        <dbReference type="ARBA" id="ARBA00022753"/>
    </source>
</evidence>
<dbReference type="GO" id="GO:0005524">
    <property type="term" value="F:ATP binding"/>
    <property type="evidence" value="ECO:0007669"/>
    <property type="project" value="UniProtKB-KW"/>
</dbReference>
<feature type="domain" description="AAA+ ATPase" evidence="15">
    <location>
        <begin position="431"/>
        <end position="571"/>
    </location>
</feature>
<comment type="subcellular location">
    <subcellularLocation>
        <location evidence="1">Endosome membrane</location>
        <topology evidence="1">Peripheral membrane protein</topology>
        <orientation evidence="1">Cytoplasmic side</orientation>
    </subcellularLocation>
    <subcellularLocation>
        <location evidence="3">Late endosome membrane</location>
        <topology evidence="3">Peripheral membrane protein</topology>
    </subcellularLocation>
    <subcellularLocation>
        <location evidence="2">Midbody</location>
    </subcellularLocation>
</comment>
<accession>A0A640KNE5</accession>
<dbReference type="GO" id="GO:0051301">
    <property type="term" value="P:cell division"/>
    <property type="evidence" value="ECO:0007669"/>
    <property type="project" value="UniProtKB-KW"/>
</dbReference>
<reference evidence="17" key="1">
    <citation type="submission" date="2019-11" db="EMBL/GenBank/DDBJ databases">
        <title>Leishmania tarentolae CDS.</title>
        <authorList>
            <person name="Goto Y."/>
            <person name="Yamagishi J."/>
        </authorList>
    </citation>
    <scope>NUCLEOTIDE SEQUENCE [LARGE SCALE GENOMIC DNA]</scope>
    <source>
        <strain evidence="17">Parrot Tar II</strain>
    </source>
</reference>
<feature type="compositionally biased region" description="Low complexity" evidence="14">
    <location>
        <begin position="359"/>
        <end position="368"/>
    </location>
</feature>
<evidence type="ECO:0000256" key="6">
    <source>
        <dbReference type="ARBA" id="ARBA00022618"/>
    </source>
</evidence>
<evidence type="ECO:0000256" key="12">
    <source>
        <dbReference type="ARBA" id="ARBA00061935"/>
    </source>
</evidence>
<dbReference type="AlphaFoldDB" id="A0A640KNE5"/>